<keyword evidence="2" id="KW-1185">Reference proteome</keyword>
<sequence length="80" mass="8685">MAIVAEVKIEEDFWSGGHFHKGYRKEVKLLKAFQNLTPGAKLLAGAEECESCGQGTAGSEGSPKWCCYCGARLNSGKEFK</sequence>
<protein>
    <submittedName>
        <fullName evidence="1">Uncharacterized protein</fullName>
    </submittedName>
</protein>
<accession>A0A0B5A4H7</accession>
<evidence type="ECO:0000313" key="1">
    <source>
        <dbReference type="EMBL" id="AJD82874.1"/>
    </source>
</evidence>
<organism evidence="1 2">
    <name type="scientific">Achromobacter phage 83-24</name>
    <dbReference type="NCBI Taxonomy" id="1589747"/>
    <lineage>
        <taxon>Viruses</taxon>
        <taxon>Duplodnaviria</taxon>
        <taxon>Heunggongvirae</taxon>
        <taxon>Uroviricota</taxon>
        <taxon>Caudoviricetes</taxon>
        <taxon>Steinhofvirus</taxon>
        <taxon>Steinhofvirus sv8324</taxon>
    </lineage>
</organism>
<dbReference type="EMBL" id="KP202970">
    <property type="protein sequence ID" value="AJD82874.1"/>
    <property type="molecule type" value="Genomic_DNA"/>
</dbReference>
<name>A0A0B5A4H7_9CAUD</name>
<dbReference type="Proteomes" id="UP000031726">
    <property type="component" value="Segment"/>
</dbReference>
<reference evidence="1 2" key="1">
    <citation type="submission" date="2014-11" db="EMBL/GenBank/DDBJ databases">
        <title>Characterization and genome comparisons of three Achromobacter phages of the Siphoviridae family.</title>
        <authorList>
            <person name="Dreiseikelmann B."/>
            <person name="Bunk B."/>
            <person name="Rohde M."/>
            <person name="Wittmann J."/>
        </authorList>
    </citation>
    <scope>NUCLEOTIDE SEQUENCE [LARGE SCALE GENOMIC DNA]</scope>
</reference>
<dbReference type="GeneID" id="26628947"/>
<evidence type="ECO:0000313" key="2">
    <source>
        <dbReference type="Proteomes" id="UP000031726"/>
    </source>
</evidence>
<proteinExistence type="predicted"/>
<gene>
    <name evidence="1" type="ORF">JWAP_00041</name>
</gene>
<dbReference type="KEGG" id="vg:26628947"/>
<dbReference type="RefSeq" id="YP_009201775.1">
    <property type="nucleotide sequence ID" value="NC_028834.1"/>
</dbReference>